<proteinExistence type="predicted"/>
<protein>
    <submittedName>
        <fullName evidence="1">Uncharacterized protein</fullName>
    </submittedName>
</protein>
<dbReference type="EMBL" id="UINC01012719">
    <property type="protein sequence ID" value="SVA55373.1"/>
    <property type="molecule type" value="Genomic_DNA"/>
</dbReference>
<sequence>MKFKIPVNQKTLIFRGIFLILLLVGGCSEWNNNPAETGKLFLNLLSIQHQLGIVTQVNRPNEKSVTVPQDTSSTSEVKALVVGALRVTSRDTPYSKDLAMTDAVEEGLKTDLQNSVDYFKIVKLPTAEESVVLKLPPSTAGNWQPIAVGLRTVPAVLANLSDTEHKGSGIYYGFSSKFHNTDDFKDNEVIKIS</sequence>
<accession>A0A381WTY2</accession>
<gene>
    <name evidence="1" type="ORF">METZ01_LOCUS108227</name>
</gene>
<organism evidence="1">
    <name type="scientific">marine metagenome</name>
    <dbReference type="NCBI Taxonomy" id="408172"/>
    <lineage>
        <taxon>unclassified sequences</taxon>
        <taxon>metagenomes</taxon>
        <taxon>ecological metagenomes</taxon>
    </lineage>
</organism>
<dbReference type="PROSITE" id="PS51257">
    <property type="entry name" value="PROKAR_LIPOPROTEIN"/>
    <property type="match status" value="1"/>
</dbReference>
<evidence type="ECO:0000313" key="1">
    <source>
        <dbReference type="EMBL" id="SVA55373.1"/>
    </source>
</evidence>
<name>A0A381WTY2_9ZZZZ</name>
<reference evidence="1" key="1">
    <citation type="submission" date="2018-05" db="EMBL/GenBank/DDBJ databases">
        <authorList>
            <person name="Lanie J.A."/>
            <person name="Ng W.-L."/>
            <person name="Kazmierczak K.M."/>
            <person name="Andrzejewski T.M."/>
            <person name="Davidsen T.M."/>
            <person name="Wayne K.J."/>
            <person name="Tettelin H."/>
            <person name="Glass J.I."/>
            <person name="Rusch D."/>
            <person name="Podicherti R."/>
            <person name="Tsui H.-C.T."/>
            <person name="Winkler M.E."/>
        </authorList>
    </citation>
    <scope>NUCLEOTIDE SEQUENCE</scope>
</reference>
<feature type="non-terminal residue" evidence="1">
    <location>
        <position position="193"/>
    </location>
</feature>
<dbReference type="AlphaFoldDB" id="A0A381WTY2"/>